<dbReference type="Pfam" id="PF02954">
    <property type="entry name" value="HTH_8"/>
    <property type="match status" value="1"/>
</dbReference>
<dbReference type="PANTHER" id="PTHR32071">
    <property type="entry name" value="TRANSCRIPTIONAL REGULATORY PROTEIN"/>
    <property type="match status" value="1"/>
</dbReference>
<dbReference type="Proteomes" id="UP000257323">
    <property type="component" value="Unassembled WGS sequence"/>
</dbReference>
<dbReference type="EMBL" id="QUAH01000004">
    <property type="protein sequence ID" value="RFT16263.1"/>
    <property type="molecule type" value="Genomic_DNA"/>
</dbReference>
<dbReference type="Gene3D" id="3.40.50.300">
    <property type="entry name" value="P-loop containing nucleotide triphosphate hydrolases"/>
    <property type="match status" value="1"/>
</dbReference>
<dbReference type="InterPro" id="IPR003593">
    <property type="entry name" value="AAA+_ATPase"/>
</dbReference>
<keyword evidence="6" id="KW-0804">Transcription</keyword>
<evidence type="ECO:0000256" key="5">
    <source>
        <dbReference type="ARBA" id="ARBA00023125"/>
    </source>
</evidence>
<dbReference type="Gene3D" id="3.40.50.2300">
    <property type="match status" value="1"/>
</dbReference>
<dbReference type="Pfam" id="PF25601">
    <property type="entry name" value="AAA_lid_14"/>
    <property type="match status" value="1"/>
</dbReference>
<keyword evidence="1 7" id="KW-0597">Phosphoprotein</keyword>
<dbReference type="PROSITE" id="PS50045">
    <property type="entry name" value="SIGMA54_INTERACT_4"/>
    <property type="match status" value="1"/>
</dbReference>
<dbReference type="Pfam" id="PF00158">
    <property type="entry name" value="Sigma54_activat"/>
    <property type="match status" value="1"/>
</dbReference>
<proteinExistence type="predicted"/>
<dbReference type="SUPFAM" id="SSF52540">
    <property type="entry name" value="P-loop containing nucleoside triphosphate hydrolases"/>
    <property type="match status" value="1"/>
</dbReference>
<dbReference type="FunFam" id="3.40.50.2300:FF:000018">
    <property type="entry name" value="DNA-binding transcriptional regulator NtrC"/>
    <property type="match status" value="1"/>
</dbReference>
<dbReference type="GO" id="GO:0006355">
    <property type="term" value="P:regulation of DNA-templated transcription"/>
    <property type="evidence" value="ECO:0007669"/>
    <property type="project" value="InterPro"/>
</dbReference>
<dbReference type="InterPro" id="IPR027417">
    <property type="entry name" value="P-loop_NTPase"/>
</dbReference>
<evidence type="ECO:0000256" key="4">
    <source>
        <dbReference type="ARBA" id="ARBA00023015"/>
    </source>
</evidence>
<dbReference type="SMART" id="SM00382">
    <property type="entry name" value="AAA"/>
    <property type="match status" value="1"/>
</dbReference>
<name>A0A3E2BNC5_9BACT</name>
<evidence type="ECO:0000256" key="7">
    <source>
        <dbReference type="PROSITE-ProRule" id="PRU00169"/>
    </source>
</evidence>
<sequence length="473" mass="53698">MDTLLIIDDEKGLLEVLNVVFRKEGYEVKTATSGAEGLDILNSKSVDLVITDIRMPHISGMEVLRYVKENQPEIPVIVITAYGSIAQAVEALKAGALDYIVKPFDVEELKILVARGLERKHLEQENILLKKDLKEKYKFENMIGKSRLMQEIYLLIDKVAGTDSTVLVTGESGTGKEMAARAIHSLSRRKDKPFVTINCAALPENLLESELFGHTKGSFTGAISDKKGMFEVAHKGTLFLDEIGEMSPWTQVKLLRALQERKIRRVGGTEEIPVDVRVIAATNQDLKKRIEEGKFREDLYYRLNVISFEMPPLRSRVEDIPLLTQHFLQKYCQQMGKKMKRLAPEVVGIFEQYPWPGNIRELENVIERIVAIEDRETITPACLPPEMLGMVKREEQMVELGPGFDLNRHLDDLAKKYIIKALEKSGGRMKKAAPLLGVSYRTLRYLIDKYDLKTKIREGEEENNQLNAGESER</sequence>
<keyword evidence="2" id="KW-0547">Nucleotide-binding</keyword>
<dbReference type="Gene3D" id="1.10.10.60">
    <property type="entry name" value="Homeodomain-like"/>
    <property type="match status" value="1"/>
</dbReference>
<feature type="domain" description="Sigma-54 factor interaction" evidence="8">
    <location>
        <begin position="142"/>
        <end position="371"/>
    </location>
</feature>
<dbReference type="GO" id="GO:0043565">
    <property type="term" value="F:sequence-specific DNA binding"/>
    <property type="evidence" value="ECO:0007669"/>
    <property type="project" value="InterPro"/>
</dbReference>
<reference evidence="10 11" key="1">
    <citation type="submission" date="2018-08" db="EMBL/GenBank/DDBJ databases">
        <title>Genome analysis of the thermophilic bacterium of the candidate phylum Aminicenantes from deep subsurface aquifer revealed its physiology and ecological role.</title>
        <authorList>
            <person name="Kadnikov V.V."/>
            <person name="Mardanov A.V."/>
            <person name="Beletsky A.V."/>
            <person name="Karnachuk O.V."/>
            <person name="Ravin N.V."/>
        </authorList>
    </citation>
    <scope>NUCLEOTIDE SEQUENCE [LARGE SCALE GENOMIC DNA]</scope>
    <source>
        <strain evidence="10">BY38</strain>
    </source>
</reference>
<gene>
    <name evidence="10" type="ORF">OP8BY_1867</name>
</gene>
<dbReference type="InterPro" id="IPR009057">
    <property type="entry name" value="Homeodomain-like_sf"/>
</dbReference>
<dbReference type="SUPFAM" id="SSF52172">
    <property type="entry name" value="CheY-like"/>
    <property type="match status" value="1"/>
</dbReference>
<dbReference type="SMART" id="SM00448">
    <property type="entry name" value="REC"/>
    <property type="match status" value="1"/>
</dbReference>
<dbReference type="Gene3D" id="1.10.8.60">
    <property type="match status" value="1"/>
</dbReference>
<comment type="caution">
    <text evidence="10">The sequence shown here is derived from an EMBL/GenBank/DDBJ whole genome shotgun (WGS) entry which is preliminary data.</text>
</comment>
<dbReference type="InterPro" id="IPR011006">
    <property type="entry name" value="CheY-like_superfamily"/>
</dbReference>
<feature type="domain" description="Response regulatory" evidence="9">
    <location>
        <begin position="3"/>
        <end position="117"/>
    </location>
</feature>
<evidence type="ECO:0000259" key="9">
    <source>
        <dbReference type="PROSITE" id="PS50110"/>
    </source>
</evidence>
<dbReference type="PROSITE" id="PS00676">
    <property type="entry name" value="SIGMA54_INTERACT_2"/>
    <property type="match status" value="1"/>
</dbReference>
<evidence type="ECO:0000313" key="11">
    <source>
        <dbReference type="Proteomes" id="UP000257323"/>
    </source>
</evidence>
<dbReference type="InterPro" id="IPR002078">
    <property type="entry name" value="Sigma_54_int"/>
</dbReference>
<dbReference type="PROSITE" id="PS50110">
    <property type="entry name" value="RESPONSE_REGULATORY"/>
    <property type="match status" value="1"/>
</dbReference>
<evidence type="ECO:0000313" key="10">
    <source>
        <dbReference type="EMBL" id="RFT16263.1"/>
    </source>
</evidence>
<dbReference type="GO" id="GO:0005524">
    <property type="term" value="F:ATP binding"/>
    <property type="evidence" value="ECO:0007669"/>
    <property type="project" value="UniProtKB-KW"/>
</dbReference>
<evidence type="ECO:0000256" key="3">
    <source>
        <dbReference type="ARBA" id="ARBA00022840"/>
    </source>
</evidence>
<dbReference type="SUPFAM" id="SSF46689">
    <property type="entry name" value="Homeodomain-like"/>
    <property type="match status" value="1"/>
</dbReference>
<dbReference type="CDD" id="cd00009">
    <property type="entry name" value="AAA"/>
    <property type="match status" value="1"/>
</dbReference>
<dbReference type="InterPro" id="IPR058031">
    <property type="entry name" value="AAA_lid_NorR"/>
</dbReference>
<organism evidence="10 11">
    <name type="scientific">Candidatus Saccharicenans subterraneus</name>
    <dbReference type="NCBI Taxonomy" id="2508984"/>
    <lineage>
        <taxon>Bacteria</taxon>
        <taxon>Candidatus Aminicenantota</taxon>
        <taxon>Candidatus Aminicenantia</taxon>
        <taxon>Candidatus Aminicenantales</taxon>
        <taxon>Candidatus Saccharicenantaceae</taxon>
        <taxon>Candidatus Saccharicenans</taxon>
    </lineage>
</organism>
<evidence type="ECO:0000256" key="1">
    <source>
        <dbReference type="ARBA" id="ARBA00022553"/>
    </source>
</evidence>
<dbReference type="Pfam" id="PF00072">
    <property type="entry name" value="Response_reg"/>
    <property type="match status" value="1"/>
</dbReference>
<evidence type="ECO:0000256" key="6">
    <source>
        <dbReference type="ARBA" id="ARBA00023163"/>
    </source>
</evidence>
<dbReference type="InterPro" id="IPR002197">
    <property type="entry name" value="HTH_Fis"/>
</dbReference>
<feature type="modified residue" description="4-aspartylphosphate" evidence="7">
    <location>
        <position position="52"/>
    </location>
</feature>
<dbReference type="PANTHER" id="PTHR32071:SF113">
    <property type="entry name" value="ALGINATE BIOSYNTHESIS TRANSCRIPTIONAL REGULATORY PROTEIN ALGB"/>
    <property type="match status" value="1"/>
</dbReference>
<protein>
    <submittedName>
        <fullName evidence="10">Response regulator of zinc sigma-54-dependent two-component system</fullName>
    </submittedName>
</protein>
<dbReference type="InterPro" id="IPR001789">
    <property type="entry name" value="Sig_transdc_resp-reg_receiver"/>
</dbReference>
<keyword evidence="3" id="KW-0067">ATP-binding</keyword>
<accession>A0A3E2BNC5</accession>
<dbReference type="FunFam" id="3.40.50.300:FF:000006">
    <property type="entry name" value="DNA-binding transcriptional regulator NtrC"/>
    <property type="match status" value="1"/>
</dbReference>
<dbReference type="InterPro" id="IPR025944">
    <property type="entry name" value="Sigma_54_int_dom_CS"/>
</dbReference>
<dbReference type="GO" id="GO:0000160">
    <property type="term" value="P:phosphorelay signal transduction system"/>
    <property type="evidence" value="ECO:0007669"/>
    <property type="project" value="InterPro"/>
</dbReference>
<evidence type="ECO:0000259" key="8">
    <source>
        <dbReference type="PROSITE" id="PS50045"/>
    </source>
</evidence>
<dbReference type="AlphaFoldDB" id="A0A3E2BNC5"/>
<evidence type="ECO:0000256" key="2">
    <source>
        <dbReference type="ARBA" id="ARBA00022741"/>
    </source>
</evidence>
<keyword evidence="4" id="KW-0805">Transcription regulation</keyword>
<dbReference type="PRINTS" id="PR01590">
    <property type="entry name" value="HTHFIS"/>
</dbReference>
<dbReference type="PROSITE" id="PS00688">
    <property type="entry name" value="SIGMA54_INTERACT_3"/>
    <property type="match status" value="1"/>
</dbReference>
<dbReference type="InterPro" id="IPR025943">
    <property type="entry name" value="Sigma_54_int_dom_ATP-bd_2"/>
</dbReference>
<keyword evidence="5" id="KW-0238">DNA-binding</keyword>